<sequence length="516" mass="57145">MDIHNVDSKFQKREFLAVLIAGFGNELLPLTSDHGDEPYPKALLPVANKPLLEYILSWLEQAGIKDVLLICPAIHRPALYHHIHSDVSSPSLRIDLQTYEETQESPAGTCELLRHFSNRITEDFVLVPCDFLAPPSLPLSQLLNTFRVESTSDNNLLTTCWYPVHVPDKTVLSDEWGPAPSPPAIVVDPATGSLLHIDTPDDRDRNNEDFQFSMGMISRFSRTKLTASFQDSHVYICQNKILSMLHQKKEFDSFREEFLPWLCRNQYRSLKLQPEGKTNDVSSSTLLSQSLALGHSTSSHLKQEDPSSAIPASPIKDDDKDGETSSNSDTSSESNYKVSIVIHSQDADQALRINTLYNFLEINRQLLSKASYALPTDPKDRSLIDQKAQISTDTIIGDSTQISERTTIKKSVIGKHCIIGKFVKISGCVLLDHCIVEDGAKLDGCILGKNTKVGAKAELSRCISCGGFEVNPGDVLKGEKLDINDWIGDSKLDDLPESDDEDSDEGDDDGDSDDSS</sequence>
<dbReference type="GO" id="GO:0003743">
    <property type="term" value="F:translation initiation factor activity"/>
    <property type="evidence" value="ECO:0007669"/>
    <property type="project" value="UniProtKB-KW"/>
</dbReference>
<dbReference type="GO" id="GO:0002183">
    <property type="term" value="P:cytoplasmic translational initiation"/>
    <property type="evidence" value="ECO:0007669"/>
    <property type="project" value="TreeGrafter"/>
</dbReference>
<evidence type="ECO:0000256" key="10">
    <source>
        <dbReference type="SAM" id="MobiDB-lite"/>
    </source>
</evidence>
<gene>
    <name evidence="13" type="ORF">CC1G_11538</name>
</gene>
<evidence type="ECO:0000313" key="14">
    <source>
        <dbReference type="Proteomes" id="UP000001861"/>
    </source>
</evidence>
<evidence type="ECO:0000256" key="8">
    <source>
        <dbReference type="ARBA" id="ARBA00045373"/>
    </source>
</evidence>
<evidence type="ECO:0000256" key="9">
    <source>
        <dbReference type="ARBA" id="ARBA00046432"/>
    </source>
</evidence>
<feature type="domain" description="EIF2B subunit epsilon/gamma LbH" evidence="12">
    <location>
        <begin position="384"/>
        <end position="463"/>
    </location>
</feature>
<dbReference type="STRING" id="240176.A8N6S4"/>
<evidence type="ECO:0000313" key="13">
    <source>
        <dbReference type="EMBL" id="EAU91280.1"/>
    </source>
</evidence>
<comment type="similarity">
    <text evidence="2">Belongs to the eIF-2B gamma/epsilon subunits family.</text>
</comment>
<evidence type="ECO:0000256" key="3">
    <source>
        <dbReference type="ARBA" id="ARBA00022490"/>
    </source>
</evidence>
<dbReference type="PANTHER" id="PTHR45989:SF1">
    <property type="entry name" value="TRANSLATION INITIATION FACTOR EIF-2B SUBUNIT GAMMA"/>
    <property type="match status" value="1"/>
</dbReference>
<dbReference type="Pfam" id="PF25084">
    <property type="entry name" value="LbH_EIF2B"/>
    <property type="match status" value="1"/>
</dbReference>
<dbReference type="OMA" id="NCVINPK"/>
<dbReference type="Gene3D" id="2.160.10.10">
    <property type="entry name" value="Hexapeptide repeat proteins"/>
    <property type="match status" value="1"/>
</dbReference>
<evidence type="ECO:0000256" key="7">
    <source>
        <dbReference type="ARBA" id="ARBA00044229"/>
    </source>
</evidence>
<dbReference type="FunCoup" id="A8N6S4">
    <property type="interactions" value="352"/>
</dbReference>
<feature type="region of interest" description="Disordered" evidence="10">
    <location>
        <begin position="488"/>
        <end position="516"/>
    </location>
</feature>
<dbReference type="InterPro" id="IPR051960">
    <property type="entry name" value="eIF2B_gamma"/>
</dbReference>
<evidence type="ECO:0000256" key="1">
    <source>
        <dbReference type="ARBA" id="ARBA00004514"/>
    </source>
</evidence>
<dbReference type="KEGG" id="cci:CC1G_11538"/>
<comment type="function">
    <text evidence="8">Acts as a component of the translation initiation factor 2B (eIF2B) complex, which catalyzes the exchange of GDP for GTP on the eukaryotic initiation factor 2 (eIF2) complex gamma subunit. Its guanine nucleotide exchange factor activity is repressed when bound to eIF2 complex phosphorylated on the alpha subunit, thereby limiting the amount of methionyl-initiator methionine tRNA available to the ribosome and consequently global translation is repressed.</text>
</comment>
<comment type="subcellular location">
    <subcellularLocation>
        <location evidence="1">Cytoplasm</location>
        <location evidence="1">Cytosol</location>
    </subcellularLocation>
</comment>
<evidence type="ECO:0000256" key="2">
    <source>
        <dbReference type="ARBA" id="ARBA00007878"/>
    </source>
</evidence>
<feature type="region of interest" description="Disordered" evidence="10">
    <location>
        <begin position="297"/>
        <end position="332"/>
    </location>
</feature>
<evidence type="ECO:0000256" key="4">
    <source>
        <dbReference type="ARBA" id="ARBA00022540"/>
    </source>
</evidence>
<name>A8N6S4_COPC7</name>
<evidence type="ECO:0000259" key="11">
    <source>
        <dbReference type="Pfam" id="PF00483"/>
    </source>
</evidence>
<feature type="compositionally biased region" description="Acidic residues" evidence="10">
    <location>
        <begin position="495"/>
        <end position="516"/>
    </location>
</feature>
<dbReference type="CDD" id="cd04652">
    <property type="entry name" value="LbH_eIF2B_gamma_C"/>
    <property type="match status" value="1"/>
</dbReference>
<organism evidence="13 14">
    <name type="scientific">Coprinopsis cinerea (strain Okayama-7 / 130 / ATCC MYA-4618 / FGSC 9003)</name>
    <name type="common">Inky cap fungus</name>
    <name type="synonym">Hormographiella aspergillata</name>
    <dbReference type="NCBI Taxonomy" id="240176"/>
    <lineage>
        <taxon>Eukaryota</taxon>
        <taxon>Fungi</taxon>
        <taxon>Dikarya</taxon>
        <taxon>Basidiomycota</taxon>
        <taxon>Agaricomycotina</taxon>
        <taxon>Agaricomycetes</taxon>
        <taxon>Agaricomycetidae</taxon>
        <taxon>Agaricales</taxon>
        <taxon>Agaricineae</taxon>
        <taxon>Psathyrellaceae</taxon>
        <taxon>Coprinopsis</taxon>
    </lineage>
</organism>
<dbReference type="PANTHER" id="PTHR45989">
    <property type="entry name" value="TRANSLATION INITIATION FACTOR EIF-2B SUBUNIT GAMMA"/>
    <property type="match status" value="1"/>
</dbReference>
<dbReference type="eggNOG" id="KOG1462">
    <property type="taxonomic scope" value="Eukaryota"/>
</dbReference>
<dbReference type="AlphaFoldDB" id="A8N6S4"/>
<keyword evidence="14" id="KW-1185">Reference proteome</keyword>
<keyword evidence="3" id="KW-0963">Cytoplasm</keyword>
<dbReference type="OrthoDB" id="1733332at2759"/>
<protein>
    <recommendedName>
        <fullName evidence="6">Translation initiation factor eIF2B subunit gamma</fullName>
    </recommendedName>
    <alternativeName>
        <fullName evidence="7">eIF2B GDP-GTP exchange factor subunit gamma</fullName>
    </alternativeName>
</protein>
<dbReference type="GO" id="GO:0005085">
    <property type="term" value="F:guanyl-nucleotide exchange factor activity"/>
    <property type="evidence" value="ECO:0007669"/>
    <property type="project" value="TreeGrafter"/>
</dbReference>
<dbReference type="EMBL" id="AACS02000003">
    <property type="protein sequence ID" value="EAU91280.1"/>
    <property type="molecule type" value="Genomic_DNA"/>
</dbReference>
<dbReference type="GO" id="GO:0005829">
    <property type="term" value="C:cytosol"/>
    <property type="evidence" value="ECO:0007669"/>
    <property type="project" value="UniProtKB-SubCell"/>
</dbReference>
<comment type="subunit">
    <text evidence="9">Component of the translation initiation factor 2B (eIF2B) complex which is a heterodecamer of two sets of five different subunits: alpha, beta, gamma, delta and epsilon. Subunits alpha, beta and delta comprise a regulatory subcomplex and subunits epsilon and gamma comprise a catalytic subcomplex. Within the complex, the hexameric regulatory complex resides at the center, with the two heterodimeric catalytic subcomplexes bound on opposite sides.</text>
</comment>
<dbReference type="InterPro" id="IPR056764">
    <property type="entry name" value="LbH_EIF2B3/5"/>
</dbReference>
<keyword evidence="4" id="KW-0396">Initiation factor</keyword>
<accession>A8N6S4</accession>
<dbReference type="InterPro" id="IPR029044">
    <property type="entry name" value="Nucleotide-diphossugar_trans"/>
</dbReference>
<keyword evidence="5" id="KW-0648">Protein biosynthesis</keyword>
<dbReference type="CDD" id="cd04198">
    <property type="entry name" value="eIF-2B_gamma_N"/>
    <property type="match status" value="1"/>
</dbReference>
<evidence type="ECO:0000259" key="12">
    <source>
        <dbReference type="Pfam" id="PF25084"/>
    </source>
</evidence>
<dbReference type="InterPro" id="IPR005835">
    <property type="entry name" value="NTP_transferase_dom"/>
</dbReference>
<dbReference type="Proteomes" id="UP000001861">
    <property type="component" value="Unassembled WGS sequence"/>
</dbReference>
<feature type="domain" description="Nucleotidyl transferase" evidence="11">
    <location>
        <begin position="18"/>
        <end position="146"/>
    </location>
</feature>
<dbReference type="GeneID" id="6006970"/>
<evidence type="ECO:0000256" key="5">
    <source>
        <dbReference type="ARBA" id="ARBA00022917"/>
    </source>
</evidence>
<evidence type="ECO:0000256" key="6">
    <source>
        <dbReference type="ARBA" id="ARBA00044196"/>
    </source>
</evidence>
<dbReference type="Gene3D" id="3.90.550.10">
    <property type="entry name" value="Spore Coat Polysaccharide Biosynthesis Protein SpsA, Chain A"/>
    <property type="match status" value="1"/>
</dbReference>
<dbReference type="VEuPathDB" id="FungiDB:CC1G_11538"/>
<dbReference type="GO" id="GO:0005851">
    <property type="term" value="C:eukaryotic translation initiation factor 2B complex"/>
    <property type="evidence" value="ECO:0007669"/>
    <property type="project" value="TreeGrafter"/>
</dbReference>
<dbReference type="RefSeq" id="XP_001830530.1">
    <property type="nucleotide sequence ID" value="XM_001830478.2"/>
</dbReference>
<comment type="caution">
    <text evidence="13">The sequence shown here is derived from an EMBL/GenBank/DDBJ whole genome shotgun (WGS) entry which is preliminary data.</text>
</comment>
<dbReference type="InParanoid" id="A8N6S4"/>
<reference evidence="13 14" key="1">
    <citation type="journal article" date="2010" name="Proc. Natl. Acad. Sci. U.S.A.">
        <title>Insights into evolution of multicellular fungi from the assembled chromosomes of the mushroom Coprinopsis cinerea (Coprinus cinereus).</title>
        <authorList>
            <person name="Stajich J.E."/>
            <person name="Wilke S.K."/>
            <person name="Ahren D."/>
            <person name="Au C.H."/>
            <person name="Birren B.W."/>
            <person name="Borodovsky M."/>
            <person name="Burns C."/>
            <person name="Canback B."/>
            <person name="Casselton L.A."/>
            <person name="Cheng C.K."/>
            <person name="Deng J."/>
            <person name="Dietrich F.S."/>
            <person name="Fargo D.C."/>
            <person name="Farman M.L."/>
            <person name="Gathman A.C."/>
            <person name="Goldberg J."/>
            <person name="Guigo R."/>
            <person name="Hoegger P.J."/>
            <person name="Hooker J.B."/>
            <person name="Huggins A."/>
            <person name="James T.Y."/>
            <person name="Kamada T."/>
            <person name="Kilaru S."/>
            <person name="Kodira C."/>
            <person name="Kues U."/>
            <person name="Kupfer D."/>
            <person name="Kwan H.S."/>
            <person name="Lomsadze A."/>
            <person name="Li W."/>
            <person name="Lilly W.W."/>
            <person name="Ma L.J."/>
            <person name="Mackey A.J."/>
            <person name="Manning G."/>
            <person name="Martin F."/>
            <person name="Muraguchi H."/>
            <person name="Natvig D.O."/>
            <person name="Palmerini H."/>
            <person name="Ramesh M.A."/>
            <person name="Rehmeyer C.J."/>
            <person name="Roe B.A."/>
            <person name="Shenoy N."/>
            <person name="Stanke M."/>
            <person name="Ter-Hovhannisyan V."/>
            <person name="Tunlid A."/>
            <person name="Velagapudi R."/>
            <person name="Vision T.J."/>
            <person name="Zeng Q."/>
            <person name="Zolan M.E."/>
            <person name="Pukkila P.J."/>
        </authorList>
    </citation>
    <scope>NUCLEOTIDE SEQUENCE [LARGE SCALE GENOMIC DNA]</scope>
    <source>
        <strain evidence="14">Okayama-7 / 130 / ATCC MYA-4618 / FGSC 9003</strain>
    </source>
</reference>
<dbReference type="SUPFAM" id="SSF53448">
    <property type="entry name" value="Nucleotide-diphospho-sugar transferases"/>
    <property type="match status" value="1"/>
</dbReference>
<proteinExistence type="inferred from homology"/>
<dbReference type="Pfam" id="PF00483">
    <property type="entry name" value="NTP_transferase"/>
    <property type="match status" value="1"/>
</dbReference>